<proteinExistence type="inferred from homology"/>
<evidence type="ECO:0000256" key="7">
    <source>
        <dbReference type="ARBA" id="ARBA00022989"/>
    </source>
</evidence>
<reference evidence="12 13" key="1">
    <citation type="journal article" date="2020" name="Int. J. Syst. Evol. Microbiol.">
        <title>Description of Erysipelothrix piscisicarius sp. nov., an emergent fish pathogen, and assessment of virulence using a tiger barb (Puntigrus tetrazona) infection model.</title>
        <authorList>
            <person name="Pomaranski E.K."/>
            <person name="Griffin M.J."/>
            <person name="Camus A.C."/>
            <person name="Armwood A.R."/>
            <person name="Shelley J."/>
            <person name="Waldbieser G.C."/>
            <person name="LaFrentz B.R."/>
            <person name="Garcia J.C."/>
            <person name="Yanong R."/>
            <person name="Soto E."/>
        </authorList>
    </citation>
    <scope>NUCLEOTIDE SEQUENCE [LARGE SCALE GENOMIC DNA]</scope>
    <source>
        <strain evidence="12 13">15TAL0474</strain>
    </source>
</reference>
<dbReference type="NCBIfam" id="TIGR02138">
    <property type="entry name" value="phosphate_pstC"/>
    <property type="match status" value="1"/>
</dbReference>
<dbReference type="InterPro" id="IPR011864">
    <property type="entry name" value="Phosphate_PstC"/>
</dbReference>
<feature type="transmembrane region" description="Helical" evidence="9">
    <location>
        <begin position="176"/>
        <end position="197"/>
    </location>
</feature>
<keyword evidence="3 9" id="KW-0813">Transport</keyword>
<evidence type="ECO:0000256" key="8">
    <source>
        <dbReference type="ARBA" id="ARBA00023136"/>
    </source>
</evidence>
<feature type="domain" description="ABC transmembrane type-1" evidence="11">
    <location>
        <begin position="95"/>
        <end position="310"/>
    </location>
</feature>
<dbReference type="Proteomes" id="UP000278804">
    <property type="component" value="Chromosome"/>
</dbReference>
<dbReference type="SUPFAM" id="SSF161098">
    <property type="entry name" value="MetI-like"/>
    <property type="match status" value="1"/>
</dbReference>
<dbReference type="InterPro" id="IPR035906">
    <property type="entry name" value="MetI-like_sf"/>
</dbReference>
<evidence type="ECO:0000256" key="10">
    <source>
        <dbReference type="RuleBase" id="RU363054"/>
    </source>
</evidence>
<dbReference type="GO" id="GO:0005886">
    <property type="term" value="C:plasma membrane"/>
    <property type="evidence" value="ECO:0007669"/>
    <property type="project" value="UniProtKB-SubCell"/>
</dbReference>
<evidence type="ECO:0000256" key="5">
    <source>
        <dbReference type="ARBA" id="ARBA00022592"/>
    </source>
</evidence>
<dbReference type="EMBL" id="CP034234">
    <property type="protein sequence ID" value="AZK44237.1"/>
    <property type="molecule type" value="Genomic_DNA"/>
</dbReference>
<dbReference type="Pfam" id="PF00528">
    <property type="entry name" value="BPD_transp_1"/>
    <property type="match status" value="1"/>
</dbReference>
<dbReference type="InterPro" id="IPR051124">
    <property type="entry name" value="Phosphate_Transport_Permease"/>
</dbReference>
<keyword evidence="5 10" id="KW-0592">Phosphate transport</keyword>
<comment type="subcellular location">
    <subcellularLocation>
        <location evidence="1 9">Cell membrane</location>
        <topology evidence="1 9">Multi-pass membrane protein</topology>
    </subcellularLocation>
</comment>
<feature type="transmembrane region" description="Helical" evidence="9">
    <location>
        <begin position="34"/>
        <end position="55"/>
    </location>
</feature>
<protein>
    <recommendedName>
        <fullName evidence="10">Phosphate transport system permease protein</fullName>
    </recommendedName>
</protein>
<organism evidence="12 13">
    <name type="scientific">Erysipelothrix piscisicarius</name>
    <dbReference type="NCBI Taxonomy" id="2485784"/>
    <lineage>
        <taxon>Bacteria</taxon>
        <taxon>Bacillati</taxon>
        <taxon>Bacillota</taxon>
        <taxon>Erysipelotrichia</taxon>
        <taxon>Erysipelotrichales</taxon>
        <taxon>Erysipelotrichaceae</taxon>
        <taxon>Erysipelothrix</taxon>
    </lineage>
</organism>
<dbReference type="PANTHER" id="PTHR30425">
    <property type="entry name" value="PHOSPHATE TRANSPORT SYSTEM PERMEASE PROTEIN PST"/>
    <property type="match status" value="1"/>
</dbReference>
<dbReference type="KEGG" id="eri:EEI45_05275"/>
<keyword evidence="7 9" id="KW-1133">Transmembrane helix</keyword>
<dbReference type="PANTHER" id="PTHR30425:SF1">
    <property type="entry name" value="PHOSPHATE TRANSPORT SYSTEM PERMEASE PROTEIN PSTC"/>
    <property type="match status" value="1"/>
</dbReference>
<feature type="transmembrane region" description="Helical" evidence="9">
    <location>
        <begin position="131"/>
        <end position="156"/>
    </location>
</feature>
<feature type="transmembrane region" description="Helical" evidence="9">
    <location>
        <begin position="88"/>
        <end position="119"/>
    </location>
</feature>
<comment type="caution">
    <text evidence="10">Lacks conserved residue(s) required for the propagation of feature annotation.</text>
</comment>
<comment type="function">
    <text evidence="10">Part of the binding-protein-dependent transport system for phosphate; probably responsible for the translocation of the substrate across the membrane.</text>
</comment>
<sequence>MEGTCMSYKQNRFGVHTPEGYQHRKRTIDIWVQSILKLMGILAASMVVVIFVFIFKRGIAVFLPSYGPNQISLLDFLTGFVWEADKKIYGVLFIVINTVITAFLAMLIAFPISVLTALFISKIAPKNLSKLLTTVIEMLAAVPSVVYGVFASGVIVPFVDEFATALGFSTFGGRSMLAVVILLAIMVLPTMTSLSIVSMNAVDKNLELGSLALGASSTQTNFKVVLTSAKSGITTGLILGLARAFGEATAVSMVAGNKPTGPTWSPFDITRTLTSTMLSGMKETSGVDYDVRFSVGIVLMVIILISNLVIHAFKKKVGNDGK</sequence>
<evidence type="ECO:0000313" key="13">
    <source>
        <dbReference type="Proteomes" id="UP000278804"/>
    </source>
</evidence>
<evidence type="ECO:0000256" key="9">
    <source>
        <dbReference type="RuleBase" id="RU363032"/>
    </source>
</evidence>
<comment type="similarity">
    <text evidence="2 10">Belongs to the binding-protein-dependent transport system permease family. CysTW subfamily.</text>
</comment>
<accession>A0A3Q8S2S5</accession>
<evidence type="ECO:0000256" key="2">
    <source>
        <dbReference type="ARBA" id="ARBA00007069"/>
    </source>
</evidence>
<name>A0A3Q8S2S5_9FIRM</name>
<gene>
    <name evidence="12" type="primary">pstC</name>
    <name evidence="12" type="ORF">EEI45_05275</name>
</gene>
<evidence type="ECO:0000256" key="6">
    <source>
        <dbReference type="ARBA" id="ARBA00022692"/>
    </source>
</evidence>
<keyword evidence="6 9" id="KW-0812">Transmembrane</keyword>
<dbReference type="CDD" id="cd06261">
    <property type="entry name" value="TM_PBP2"/>
    <property type="match status" value="1"/>
</dbReference>
<keyword evidence="8 9" id="KW-0472">Membrane</keyword>
<dbReference type="GO" id="GO:0005315">
    <property type="term" value="F:phosphate transmembrane transporter activity"/>
    <property type="evidence" value="ECO:0007669"/>
    <property type="project" value="InterPro"/>
</dbReference>
<keyword evidence="4 10" id="KW-1003">Cell membrane</keyword>
<dbReference type="Gene3D" id="1.10.3720.10">
    <property type="entry name" value="MetI-like"/>
    <property type="match status" value="1"/>
</dbReference>
<dbReference type="AlphaFoldDB" id="A0A3Q8S2S5"/>
<evidence type="ECO:0000256" key="4">
    <source>
        <dbReference type="ARBA" id="ARBA00022475"/>
    </source>
</evidence>
<evidence type="ECO:0000259" key="11">
    <source>
        <dbReference type="PROSITE" id="PS50928"/>
    </source>
</evidence>
<dbReference type="GO" id="GO:0006817">
    <property type="term" value="P:phosphate ion transport"/>
    <property type="evidence" value="ECO:0007669"/>
    <property type="project" value="UniProtKB-KW"/>
</dbReference>
<evidence type="ECO:0000256" key="1">
    <source>
        <dbReference type="ARBA" id="ARBA00004651"/>
    </source>
</evidence>
<evidence type="ECO:0000256" key="3">
    <source>
        <dbReference type="ARBA" id="ARBA00022448"/>
    </source>
</evidence>
<dbReference type="PROSITE" id="PS50928">
    <property type="entry name" value="ABC_TM1"/>
    <property type="match status" value="1"/>
</dbReference>
<keyword evidence="13" id="KW-1185">Reference proteome</keyword>
<dbReference type="InterPro" id="IPR000515">
    <property type="entry name" value="MetI-like"/>
</dbReference>
<evidence type="ECO:0000313" key="12">
    <source>
        <dbReference type="EMBL" id="AZK44237.1"/>
    </source>
</evidence>
<feature type="transmembrane region" description="Helical" evidence="9">
    <location>
        <begin position="291"/>
        <end position="313"/>
    </location>
</feature>